<comment type="caution">
    <text evidence="2">The sequence shown here is derived from an EMBL/GenBank/DDBJ whole genome shotgun (WGS) entry which is preliminary data.</text>
</comment>
<dbReference type="Proteomes" id="UP001162131">
    <property type="component" value="Unassembled WGS sequence"/>
</dbReference>
<evidence type="ECO:0000313" key="2">
    <source>
        <dbReference type="EMBL" id="CAG9326342.1"/>
    </source>
</evidence>
<gene>
    <name evidence="2" type="ORF">BSTOLATCC_MIC40770</name>
</gene>
<sequence length="518" mass="60304">MSKYQSFKVENENQFEYDYSFQPNLSQDPRKNIKISDECIALTSDSLNFEDRNCINSLNYRLYELENVRSNIANMPSVNWKIQKADFKLINERLFAIENSYKELHNQMNLIQENNGDSNEIWDKGTLYKVEKELKYRINDVNSHIAGLMQENYSKNENQEISEENIEGVIQFLDAKMQENYVDFKELRSTGNIFIDLKAKINWFANSYSSIQKFNRELKDMLDTVRKEKSSLSQKAKHLQDQFKLKIKSKPYKRQKTSSSIDQSIFERNYIVSFKMNSKTIQLLDLDNLTHKNIDINISETAFCNISYCPISNNKIFCYGNHTQHNYSGITFIIDNSWNIEICSSGIPCTNSSLTYYKDFIFAFGGQNRHGDLDLAEKFSLFDREWIQCQPLPFPSHGCSCAPYKENIYITGFNLEKLYIYDPSKDLYSNNFLQFTSGVSKIILALRNSIIIVDSIGNFFSSVTGKEWTVGQVEGLPNIAPSSYKVLKGNEMYFSCGKQFFKFKMNSKKKIQQIYSII</sequence>
<evidence type="ECO:0000256" key="1">
    <source>
        <dbReference type="SAM" id="Coils"/>
    </source>
</evidence>
<dbReference type="EMBL" id="CAJZBQ010000040">
    <property type="protein sequence ID" value="CAG9326342.1"/>
    <property type="molecule type" value="Genomic_DNA"/>
</dbReference>
<dbReference type="SUPFAM" id="SSF117281">
    <property type="entry name" value="Kelch motif"/>
    <property type="match status" value="1"/>
</dbReference>
<proteinExistence type="predicted"/>
<evidence type="ECO:0008006" key="4">
    <source>
        <dbReference type="Google" id="ProtNLM"/>
    </source>
</evidence>
<organism evidence="2 3">
    <name type="scientific">Blepharisma stoltei</name>
    <dbReference type="NCBI Taxonomy" id="1481888"/>
    <lineage>
        <taxon>Eukaryota</taxon>
        <taxon>Sar</taxon>
        <taxon>Alveolata</taxon>
        <taxon>Ciliophora</taxon>
        <taxon>Postciliodesmatophora</taxon>
        <taxon>Heterotrichea</taxon>
        <taxon>Heterotrichida</taxon>
        <taxon>Blepharismidae</taxon>
        <taxon>Blepharisma</taxon>
    </lineage>
</organism>
<dbReference type="Gene3D" id="2.120.10.80">
    <property type="entry name" value="Kelch-type beta propeller"/>
    <property type="match status" value="1"/>
</dbReference>
<keyword evidence="3" id="KW-1185">Reference proteome</keyword>
<dbReference type="InterPro" id="IPR015915">
    <property type="entry name" value="Kelch-typ_b-propeller"/>
</dbReference>
<feature type="coiled-coil region" evidence="1">
    <location>
        <begin position="215"/>
        <end position="242"/>
    </location>
</feature>
<name>A0AAU9JPZ8_9CILI</name>
<protein>
    <recommendedName>
        <fullName evidence="4">Kelch motif family protein</fullName>
    </recommendedName>
</protein>
<accession>A0AAU9JPZ8</accession>
<reference evidence="2" key="1">
    <citation type="submission" date="2021-09" db="EMBL/GenBank/DDBJ databases">
        <authorList>
            <consortium name="AG Swart"/>
            <person name="Singh M."/>
            <person name="Singh A."/>
            <person name="Seah K."/>
            <person name="Emmerich C."/>
        </authorList>
    </citation>
    <scope>NUCLEOTIDE SEQUENCE</scope>
    <source>
        <strain evidence="2">ATCC30299</strain>
    </source>
</reference>
<evidence type="ECO:0000313" key="3">
    <source>
        <dbReference type="Proteomes" id="UP001162131"/>
    </source>
</evidence>
<dbReference type="AlphaFoldDB" id="A0AAU9JPZ8"/>
<keyword evidence="1" id="KW-0175">Coiled coil</keyword>